<gene>
    <name evidence="1" type="ORF">RF11_03887</name>
</gene>
<proteinExistence type="predicted"/>
<organism evidence="1 2">
    <name type="scientific">Thelohanellus kitauei</name>
    <name type="common">Myxosporean</name>
    <dbReference type="NCBI Taxonomy" id="669202"/>
    <lineage>
        <taxon>Eukaryota</taxon>
        <taxon>Metazoa</taxon>
        <taxon>Cnidaria</taxon>
        <taxon>Myxozoa</taxon>
        <taxon>Myxosporea</taxon>
        <taxon>Bivalvulida</taxon>
        <taxon>Platysporina</taxon>
        <taxon>Myxobolidae</taxon>
        <taxon>Thelohanellus</taxon>
    </lineage>
</organism>
<evidence type="ECO:0000313" key="1">
    <source>
        <dbReference type="EMBL" id="KII64479.1"/>
    </source>
</evidence>
<protein>
    <submittedName>
        <fullName evidence="1">Uncharacterized protein</fullName>
    </submittedName>
</protein>
<name>A0A0C2IGM9_THEKT</name>
<dbReference type="OrthoDB" id="5985697at2759"/>
<sequence>MNESHKHTYFTWMHISGTVNPADIASRGVSRDELRNNDLWCHGPTWISKGKIYNSSTKIYGRLADNAQLYLLKETSMLNPSANTSSDKKSFNDILFDVTLSKKMVLSHILRMGAWCIRFINNCKSLELHGPLTIEEISCIKKGGLYSVNDHIIHSPMILC</sequence>
<accession>A0A0C2IGM9</accession>
<keyword evidence="2" id="KW-1185">Reference proteome</keyword>
<evidence type="ECO:0000313" key="2">
    <source>
        <dbReference type="Proteomes" id="UP000031668"/>
    </source>
</evidence>
<dbReference type="Proteomes" id="UP000031668">
    <property type="component" value="Unassembled WGS sequence"/>
</dbReference>
<dbReference type="AlphaFoldDB" id="A0A0C2IGM9"/>
<reference evidence="1 2" key="1">
    <citation type="journal article" date="2014" name="Genome Biol. Evol.">
        <title>The genome of the myxosporean Thelohanellus kitauei shows adaptations to nutrient acquisition within its fish host.</title>
        <authorList>
            <person name="Yang Y."/>
            <person name="Xiong J."/>
            <person name="Zhou Z."/>
            <person name="Huo F."/>
            <person name="Miao W."/>
            <person name="Ran C."/>
            <person name="Liu Y."/>
            <person name="Zhang J."/>
            <person name="Feng J."/>
            <person name="Wang M."/>
            <person name="Wang M."/>
            <person name="Wang L."/>
            <person name="Yao B."/>
        </authorList>
    </citation>
    <scope>NUCLEOTIDE SEQUENCE [LARGE SCALE GENOMIC DNA]</scope>
    <source>
        <strain evidence="1">Wuqing</strain>
    </source>
</reference>
<comment type="caution">
    <text evidence="1">The sequence shown here is derived from an EMBL/GenBank/DDBJ whole genome shotgun (WGS) entry which is preliminary data.</text>
</comment>
<dbReference type="EMBL" id="JWZT01004259">
    <property type="protein sequence ID" value="KII64479.1"/>
    <property type="molecule type" value="Genomic_DNA"/>
</dbReference>